<dbReference type="RefSeq" id="WP_076445611.1">
    <property type="nucleotide sequence ID" value="NZ_FTOQ01000002.1"/>
</dbReference>
<name>A0A1N7L0T6_9RHOB</name>
<accession>A0A1N7L0T6</accession>
<reference evidence="2" key="1">
    <citation type="submission" date="2017-01" db="EMBL/GenBank/DDBJ databases">
        <authorList>
            <person name="Varghese N."/>
            <person name="Submissions S."/>
        </authorList>
    </citation>
    <scope>NUCLEOTIDE SEQUENCE [LARGE SCALE GENOMIC DNA]</scope>
    <source>
        <strain evidence="2">DSM 29430</strain>
    </source>
</reference>
<dbReference type="InterPro" id="IPR029045">
    <property type="entry name" value="ClpP/crotonase-like_dom_sf"/>
</dbReference>
<sequence length="245" mass="26205">MSGVSISRALKGVLAFQLVIGGALVAGDMATGGVRLPGFGPSAPALTEPVRPGDQRRTFDPDRVRPDLNPVRDPGALPERLTLTEIDGSRWRLEGGIAPGDAERIADRLAEVRPAPEALVVQSPGGSVAEALRLGRHLRATGIATEMLAGEYCYSACPYLFAGGATRRLENGASLGVHQHYFGTSTILPAFIAVEDIQRGQAEVMTYLDEMGIDLLVMQHALGTPPDEIYVLLPDEIDRYGFETE</sequence>
<dbReference type="OrthoDB" id="5936191at2"/>
<dbReference type="SUPFAM" id="SSF52096">
    <property type="entry name" value="ClpP/crotonase"/>
    <property type="match status" value="1"/>
</dbReference>
<dbReference type="Proteomes" id="UP000186684">
    <property type="component" value="Unassembled WGS sequence"/>
</dbReference>
<evidence type="ECO:0000313" key="2">
    <source>
        <dbReference type="Proteomes" id="UP000186684"/>
    </source>
</evidence>
<dbReference type="EMBL" id="FTOQ01000002">
    <property type="protein sequence ID" value="SIS67473.1"/>
    <property type="molecule type" value="Genomic_DNA"/>
</dbReference>
<protein>
    <recommendedName>
        <fullName evidence="3">Clp protease</fullName>
    </recommendedName>
</protein>
<gene>
    <name evidence="1" type="ORF">SAMN05421759_102266</name>
</gene>
<keyword evidence="2" id="KW-1185">Reference proteome</keyword>
<dbReference type="AlphaFoldDB" id="A0A1N7L0T6"/>
<evidence type="ECO:0008006" key="3">
    <source>
        <dbReference type="Google" id="ProtNLM"/>
    </source>
</evidence>
<dbReference type="Gene3D" id="3.90.226.10">
    <property type="entry name" value="2-enoyl-CoA Hydratase, Chain A, domain 1"/>
    <property type="match status" value="1"/>
</dbReference>
<dbReference type="STRING" id="633194.SAMN05421759_102266"/>
<evidence type="ECO:0000313" key="1">
    <source>
        <dbReference type="EMBL" id="SIS67473.1"/>
    </source>
</evidence>
<proteinExistence type="predicted"/>
<organism evidence="1 2">
    <name type="scientific">Roseivivax lentus</name>
    <dbReference type="NCBI Taxonomy" id="633194"/>
    <lineage>
        <taxon>Bacteria</taxon>
        <taxon>Pseudomonadati</taxon>
        <taxon>Pseudomonadota</taxon>
        <taxon>Alphaproteobacteria</taxon>
        <taxon>Rhodobacterales</taxon>
        <taxon>Roseobacteraceae</taxon>
        <taxon>Roseivivax</taxon>
    </lineage>
</organism>